<protein>
    <recommendedName>
        <fullName evidence="3">DUF2911 domain-containing protein</fullName>
    </recommendedName>
</protein>
<organism evidence="1 2">
    <name type="scientific">Echinicola pacifica</name>
    <dbReference type="NCBI Taxonomy" id="346377"/>
    <lineage>
        <taxon>Bacteria</taxon>
        <taxon>Pseudomonadati</taxon>
        <taxon>Bacteroidota</taxon>
        <taxon>Cytophagia</taxon>
        <taxon>Cytophagales</taxon>
        <taxon>Cyclobacteriaceae</taxon>
        <taxon>Echinicola</taxon>
    </lineage>
</organism>
<gene>
    <name evidence="1" type="ORF">GCM10007049_28140</name>
</gene>
<name>A0A918Q521_9BACT</name>
<dbReference type="EMBL" id="BMWX01000004">
    <property type="protein sequence ID" value="GGZ32883.1"/>
    <property type="molecule type" value="Genomic_DNA"/>
</dbReference>
<reference evidence="1" key="2">
    <citation type="submission" date="2020-09" db="EMBL/GenBank/DDBJ databases">
        <authorList>
            <person name="Sun Q."/>
            <person name="Kim S."/>
        </authorList>
    </citation>
    <scope>NUCLEOTIDE SEQUENCE</scope>
    <source>
        <strain evidence="1">KCTC 12368</strain>
    </source>
</reference>
<dbReference type="AlphaFoldDB" id="A0A918Q521"/>
<dbReference type="Proteomes" id="UP000619457">
    <property type="component" value="Unassembled WGS sequence"/>
</dbReference>
<dbReference type="Gene3D" id="1.25.40.10">
    <property type="entry name" value="Tetratricopeptide repeat domain"/>
    <property type="match status" value="1"/>
</dbReference>
<accession>A0A918Q521</accession>
<evidence type="ECO:0000313" key="2">
    <source>
        <dbReference type="Proteomes" id="UP000619457"/>
    </source>
</evidence>
<reference evidence="1" key="1">
    <citation type="journal article" date="2014" name="Int. J. Syst. Evol. Microbiol.">
        <title>Complete genome sequence of Corynebacterium casei LMG S-19264T (=DSM 44701T), isolated from a smear-ripened cheese.</title>
        <authorList>
            <consortium name="US DOE Joint Genome Institute (JGI-PGF)"/>
            <person name="Walter F."/>
            <person name="Albersmeier A."/>
            <person name="Kalinowski J."/>
            <person name="Ruckert C."/>
        </authorList>
    </citation>
    <scope>NUCLEOTIDE SEQUENCE</scope>
    <source>
        <strain evidence="1">KCTC 12368</strain>
    </source>
</reference>
<dbReference type="Pfam" id="PF11138">
    <property type="entry name" value="DUF2911"/>
    <property type="match status" value="1"/>
</dbReference>
<comment type="caution">
    <text evidence="1">The sequence shown here is derived from an EMBL/GenBank/DDBJ whole genome shotgun (WGS) entry which is preliminary data.</text>
</comment>
<proteinExistence type="predicted"/>
<dbReference type="InterPro" id="IPR011990">
    <property type="entry name" value="TPR-like_helical_dom_sf"/>
</dbReference>
<sequence>MTSIITYAQQIQMPQASPAASISQKIGLTDVVVEYSRPSKKGRKIFGTLVPYGEVWRTGANSSTKLTFNSEVNIEGNPIPAGTYALYTIPGKKEWEVILSENLELWGAIGYSDDKDVLRFKVPAEKLPENYETMEISFNDMTDTGATLNLQWEKTGIGFNITTEVDPIVMKQIQEMVIDVNSDNPGLLYQAASYYFSKDKDLEQAYTWISQSVKADPKYWTMHLKAKIADKLGYKEAALASAQESKEMAEEAKNPDYVNLNDRLIKTIQ</sequence>
<keyword evidence="2" id="KW-1185">Reference proteome</keyword>
<dbReference type="InterPro" id="IPR021314">
    <property type="entry name" value="DUF2911"/>
</dbReference>
<evidence type="ECO:0008006" key="3">
    <source>
        <dbReference type="Google" id="ProtNLM"/>
    </source>
</evidence>
<evidence type="ECO:0000313" key="1">
    <source>
        <dbReference type="EMBL" id="GGZ32883.1"/>
    </source>
</evidence>